<dbReference type="GO" id="GO:0051726">
    <property type="term" value="P:regulation of cell cycle"/>
    <property type="evidence" value="ECO:0007669"/>
    <property type="project" value="TreeGrafter"/>
</dbReference>
<dbReference type="InterPro" id="IPR000331">
    <property type="entry name" value="Rap/Ran_GAP_dom"/>
</dbReference>
<dbReference type="InterPro" id="IPR018515">
    <property type="entry name" value="Tuberin-type_domain"/>
</dbReference>
<dbReference type="PRINTS" id="PR01431">
    <property type="entry name" value="TUBERIN"/>
</dbReference>
<dbReference type="STRING" id="151549.A0A4C1UWF0"/>
<dbReference type="GO" id="GO:0005096">
    <property type="term" value="F:GTPase activator activity"/>
    <property type="evidence" value="ECO:0007669"/>
    <property type="project" value="UniProtKB-KW"/>
</dbReference>
<feature type="compositionally biased region" description="Low complexity" evidence="2">
    <location>
        <begin position="1353"/>
        <end position="1362"/>
    </location>
</feature>
<proteinExistence type="predicted"/>
<name>A0A4C1UWF0_EUMVA</name>
<dbReference type="PROSITE" id="PS50085">
    <property type="entry name" value="RAPGAP"/>
    <property type="match status" value="1"/>
</dbReference>
<dbReference type="Gene3D" id="3.40.50.11210">
    <property type="entry name" value="Rap/Ran-GAP"/>
    <property type="match status" value="1"/>
</dbReference>
<evidence type="ECO:0000259" key="3">
    <source>
        <dbReference type="PROSITE" id="PS50085"/>
    </source>
</evidence>
<feature type="compositionally biased region" description="Polar residues" evidence="2">
    <location>
        <begin position="1310"/>
        <end position="1325"/>
    </location>
</feature>
<dbReference type="SUPFAM" id="SSF48371">
    <property type="entry name" value="ARM repeat"/>
    <property type="match status" value="1"/>
</dbReference>
<feature type="compositionally biased region" description="Gly residues" evidence="2">
    <location>
        <begin position="1294"/>
        <end position="1309"/>
    </location>
</feature>
<dbReference type="GO" id="GO:0032007">
    <property type="term" value="P:negative regulation of TOR signaling"/>
    <property type="evidence" value="ECO:0007669"/>
    <property type="project" value="InterPro"/>
</dbReference>
<evidence type="ECO:0000256" key="2">
    <source>
        <dbReference type="SAM" id="MobiDB-lite"/>
    </source>
</evidence>
<dbReference type="GO" id="GO:0005634">
    <property type="term" value="C:nucleus"/>
    <property type="evidence" value="ECO:0007669"/>
    <property type="project" value="InterPro"/>
</dbReference>
<evidence type="ECO:0000313" key="4">
    <source>
        <dbReference type="EMBL" id="GBP30758.1"/>
    </source>
</evidence>
<feature type="compositionally biased region" description="Low complexity" evidence="2">
    <location>
        <begin position="1209"/>
        <end position="1224"/>
    </location>
</feature>
<dbReference type="InterPro" id="IPR003913">
    <property type="entry name" value="Tuberin"/>
</dbReference>
<dbReference type="GO" id="GO:0030178">
    <property type="term" value="P:negative regulation of Wnt signaling pathway"/>
    <property type="evidence" value="ECO:0007669"/>
    <property type="project" value="TreeGrafter"/>
</dbReference>
<dbReference type="GO" id="GO:0051898">
    <property type="term" value="P:negative regulation of phosphatidylinositol 3-kinase/protein kinase B signal transduction"/>
    <property type="evidence" value="ECO:0007669"/>
    <property type="project" value="TreeGrafter"/>
</dbReference>
<organism evidence="4 5">
    <name type="scientific">Eumeta variegata</name>
    <name type="common">Bagworm moth</name>
    <name type="synonym">Eumeta japonica</name>
    <dbReference type="NCBI Taxonomy" id="151549"/>
    <lineage>
        <taxon>Eukaryota</taxon>
        <taxon>Metazoa</taxon>
        <taxon>Ecdysozoa</taxon>
        <taxon>Arthropoda</taxon>
        <taxon>Hexapoda</taxon>
        <taxon>Insecta</taxon>
        <taxon>Pterygota</taxon>
        <taxon>Neoptera</taxon>
        <taxon>Endopterygota</taxon>
        <taxon>Lepidoptera</taxon>
        <taxon>Glossata</taxon>
        <taxon>Ditrysia</taxon>
        <taxon>Tineoidea</taxon>
        <taxon>Psychidae</taxon>
        <taxon>Oiketicinae</taxon>
        <taxon>Eumeta</taxon>
    </lineage>
</organism>
<dbReference type="OrthoDB" id="5797019at2759"/>
<feature type="compositionally biased region" description="Low complexity" evidence="2">
    <location>
        <begin position="1086"/>
        <end position="1109"/>
    </location>
</feature>
<dbReference type="Pfam" id="PF02145">
    <property type="entry name" value="Rap_GAP"/>
    <property type="match status" value="1"/>
</dbReference>
<feature type="domain" description="Rap-GAP" evidence="3">
    <location>
        <begin position="1598"/>
        <end position="1830"/>
    </location>
</feature>
<dbReference type="SUPFAM" id="SSF111347">
    <property type="entry name" value="Rap/Ran-GAP"/>
    <property type="match status" value="1"/>
</dbReference>
<evidence type="ECO:0000256" key="1">
    <source>
        <dbReference type="ARBA" id="ARBA00022468"/>
    </source>
</evidence>
<dbReference type="Proteomes" id="UP000299102">
    <property type="component" value="Unassembled WGS sequence"/>
</dbReference>
<dbReference type="InterPro" id="IPR027107">
    <property type="entry name" value="Tuberin/Ral-act_asu"/>
</dbReference>
<dbReference type="InterPro" id="IPR024584">
    <property type="entry name" value="Tuberin_N"/>
</dbReference>
<sequence length="1858" mass="204064">MNARDKDTKSFQDKLKQYFKKSSAAGPSPKNELTVTVELERELGIDTPLPRRLKALRDLTDKVLNHRLQSGAVEKLWVATKDLLSIDQSAEVRHVELNFLRCLAEGQLEQLVIMRTILFRYLRESHPTHPPEDSQLRFRLLHTLTNGGKNITCFEDEFGQFILEWIPQIQSEYLVDFLSLVINLIKFNAAHLDEEIVSGIVNNCCYLCCYSPEVVVVQQCMGVLEAVVSYSLFPHDMLHTFVCALCRTVNVEHYCQSSWKIMRYVLGSDLGHAALQQLVEVLCGGATGDAGLTRGAVFYTNMALWGARRVPSLRVSYLSVLPAFLTALERGQTEGQPQQVVTYEVLLAVQSLITKFGQELHEPAWDIVFEILHTIIDQTERISPPNELIASHVHEVITTVEAMYERRQYHGAPEDLYRLVDRQGHKRPEPSVLRLITYRASDLRPARHGWLAAAARLADKYCRQEVRLPVRLHTLQALHTLIQQYRATYEEELLERVGIPCLQQCAADAEPGMRAAAAAVLAELAAHCSSDATTDLLDLLEKIMNRPFDMYVTEFSLPADADITDIRAAVDALLHLLHAKLYRLPSSHAVRVYFILVGHLELHYRRPAIFRYHFDIRLKILEVLLSARANAQRHVGFCYDARRTPAVGMAALRLRPVCSPYISVDAPPGPSGAASAPAAIMHQGITYVSVRRACQLVVACLTVEREWTVLEAVLRLLPLVLQCRPLVLAGGRRADLGPLPAALCAMVADRLLNLPDALRLPTGFRLSLSDFHGTVLPVLASLAPYHHHLDSQTQQKMIKCLLKYGIVLRTPQQCITALTIFTLEMRETMAKMLPEVLLDLSKISDTKHIACPMLEFLSTLTRLPKVYASFVEDQYMSVFAILLPYTNPSRYNHYVVSLAHHVIAAWFLKCRLSYRRNFVKFIIHGLHNYSIVPFEEQMLAGGGLAAANEDSSNRKRSSSLGSKGVSRAPLSASAAFHLELTETCVDLLARYTFSPCSVKPHRSPTAEFLFSGGQSVTWLVGHKLVTVTTSGCLQNSLKQGLCDRCLVLCKRHLDAPAPVPIPHSPEPDDDEPSRYAKRSLQHSRSTDTSCSSFSASDTSLLPPSSGLSTRQNSSETKSGNGPNDEAHAQLTLKLENLAVGEDRDESARWSRVPQLLGGGCPCWCSNWAEVHVRSPTGDVSWVMRMQNQMNFDGLLESPLHDVAGLLAPSLGAQTGSSSTSSGIGDSRHEMVADGEPRSRSGSSSSQHRAASAAPAPHSVPIAPDLYKSSSDTVVTGERKTPQTLAPHRPLRIGIGSGAAGGGGGGGGGVRTTTEPINIPGSPQRQSSSSTTTDDDDTLIGAHEGRSRHPVRRSNSSPEMSSSWKAAFLQRDITDTEPPVGPEPVPTAVTAPAGRLNDCIVLPPTVDPTTTSLHHAKKGSKKSDMRSCEAIPEETGNTPPHHPHLMTYNSDPGTGGPAQPVTAVASDTALDALSHREAMAHGPLQKVASDGSVAADSEAPTGSVGDRTRSDRDQLPPLARSKRSNTISVMGPTPRRRDAASPKGQRLAGGGVTPAFVLLQLYHNLGAAAAALPAGAANRLNPWAERPLAVTGAQYERSIKNLDLVPPVETYKVGVLYVGPGQQDNEVSILKNEYGSLRYAEFLRELGTLVDLEAADAERPSLFLNLEKGGKDGSYTYVWMDDIMQVQFHVATAMPNLDRDPNCNEKRKYIGNDYVSIVYNDSGADFPIHTIKGQLNFCVVVVEPLELGINRVLVKTKDERIRTKFLSHIEPQVISDRNVALLARQMALHCALASLISRSLASGDAAAPYASNSLERLRVIKRMRARLVAEREAVADAAPYAPRPERARRLAIDDFTDYT</sequence>
<dbReference type="InterPro" id="IPR016024">
    <property type="entry name" value="ARM-type_fold"/>
</dbReference>
<dbReference type="PANTHER" id="PTHR10063:SF0">
    <property type="entry name" value="TUBERIN"/>
    <property type="match status" value="1"/>
</dbReference>
<feature type="region of interest" description="Disordered" evidence="2">
    <location>
        <begin position="1209"/>
        <end position="1363"/>
    </location>
</feature>
<keyword evidence="5" id="KW-1185">Reference proteome</keyword>
<dbReference type="GO" id="GO:0046627">
    <property type="term" value="P:negative regulation of insulin receptor signaling pathway"/>
    <property type="evidence" value="ECO:0007669"/>
    <property type="project" value="TreeGrafter"/>
</dbReference>
<feature type="region of interest" description="Disordered" evidence="2">
    <location>
        <begin position="1487"/>
        <end position="1546"/>
    </location>
</feature>
<keyword evidence="1" id="KW-0343">GTPase activation</keyword>
<feature type="region of interest" description="Disordered" evidence="2">
    <location>
        <begin position="1056"/>
        <end position="1125"/>
    </location>
</feature>
<dbReference type="InterPro" id="IPR035974">
    <property type="entry name" value="Rap/Ran-GAP_sf"/>
</dbReference>
<gene>
    <name evidence="4" type="primary">TSC2</name>
    <name evidence="4" type="ORF">EVAR_82500_1</name>
</gene>
<dbReference type="Pfam" id="PF11864">
    <property type="entry name" value="DUF3384"/>
    <property type="match status" value="1"/>
</dbReference>
<dbReference type="Gene3D" id="1.25.10.10">
    <property type="entry name" value="Leucine-rich Repeat Variant"/>
    <property type="match status" value="1"/>
</dbReference>
<dbReference type="EMBL" id="BGZK01000237">
    <property type="protein sequence ID" value="GBP30758.1"/>
    <property type="molecule type" value="Genomic_DNA"/>
</dbReference>
<accession>A0A4C1UWF0</accession>
<dbReference type="InterPro" id="IPR011989">
    <property type="entry name" value="ARM-like"/>
</dbReference>
<dbReference type="GO" id="GO:0033596">
    <property type="term" value="C:TSC1-TSC2 complex"/>
    <property type="evidence" value="ECO:0007669"/>
    <property type="project" value="InterPro"/>
</dbReference>
<dbReference type="GO" id="GO:0051056">
    <property type="term" value="P:regulation of small GTPase mediated signal transduction"/>
    <property type="evidence" value="ECO:0007669"/>
    <property type="project" value="InterPro"/>
</dbReference>
<evidence type="ECO:0000313" key="5">
    <source>
        <dbReference type="Proteomes" id="UP000299102"/>
    </source>
</evidence>
<feature type="compositionally biased region" description="Low complexity" evidence="2">
    <location>
        <begin position="1239"/>
        <end position="1263"/>
    </location>
</feature>
<dbReference type="PANTHER" id="PTHR10063">
    <property type="entry name" value="TUBERIN"/>
    <property type="match status" value="1"/>
</dbReference>
<protein>
    <submittedName>
        <fullName evidence="4">Tuberin</fullName>
    </submittedName>
</protein>
<dbReference type="Pfam" id="PF03542">
    <property type="entry name" value="Tuberin"/>
    <property type="match status" value="1"/>
</dbReference>
<feature type="compositionally biased region" description="Basic and acidic residues" evidence="2">
    <location>
        <begin position="1225"/>
        <end position="1238"/>
    </location>
</feature>
<feature type="compositionally biased region" description="Polar residues" evidence="2">
    <location>
        <begin position="1110"/>
        <end position="1121"/>
    </location>
</feature>
<comment type="caution">
    <text evidence="4">The sequence shown here is derived from an EMBL/GenBank/DDBJ whole genome shotgun (WGS) entry which is preliminary data.</text>
</comment>
<reference evidence="4 5" key="1">
    <citation type="journal article" date="2019" name="Commun. Biol.">
        <title>The bagworm genome reveals a unique fibroin gene that provides high tensile strength.</title>
        <authorList>
            <person name="Kono N."/>
            <person name="Nakamura H."/>
            <person name="Ohtoshi R."/>
            <person name="Tomita M."/>
            <person name="Numata K."/>
            <person name="Arakawa K."/>
        </authorList>
    </citation>
    <scope>NUCLEOTIDE SEQUENCE [LARGE SCALE GENOMIC DNA]</scope>
</reference>